<sequence>MRVRYRPAAFLLLLLLAAPVDAATREAFSSGPWKGEVLLSDSTGAFRGCLISTAEGGDTSYGFALFLNGHLGLLVQNTEWTLPKGRKYRVTLAVDRERVGRFQARALRGNVVHLDLGAWEEAPVRVLRRGKRLTLASDAAESGFPLLLHGTDSALPRLQECYREHTNTHPFDQPEPSRDEIQVRASIHYAFR</sequence>
<dbReference type="EMBL" id="FMUN01000005">
    <property type="protein sequence ID" value="SCY36145.1"/>
    <property type="molecule type" value="Genomic_DNA"/>
</dbReference>
<organism evidence="2 3">
    <name type="scientific">Thiohalorhabdus denitrificans</name>
    <dbReference type="NCBI Taxonomy" id="381306"/>
    <lineage>
        <taxon>Bacteria</taxon>
        <taxon>Pseudomonadati</taxon>
        <taxon>Pseudomonadota</taxon>
        <taxon>Gammaproteobacteria</taxon>
        <taxon>Thiohalorhabdales</taxon>
        <taxon>Thiohalorhabdaceae</taxon>
        <taxon>Thiohalorhabdus</taxon>
    </lineage>
</organism>
<evidence type="ECO:0000313" key="3">
    <source>
        <dbReference type="Proteomes" id="UP000183104"/>
    </source>
</evidence>
<name>A0A0P9ERM3_9GAMM</name>
<proteinExistence type="predicted"/>
<evidence type="ECO:0000313" key="2">
    <source>
        <dbReference type="EMBL" id="SCY36145.1"/>
    </source>
</evidence>
<feature type="signal peptide" evidence="1">
    <location>
        <begin position="1"/>
        <end position="22"/>
    </location>
</feature>
<dbReference type="STRING" id="381306.AN478_04495"/>
<reference evidence="3" key="1">
    <citation type="submission" date="2016-10" db="EMBL/GenBank/DDBJ databases">
        <authorList>
            <person name="Varghese N."/>
        </authorList>
    </citation>
    <scope>NUCLEOTIDE SEQUENCE [LARGE SCALE GENOMIC DNA]</scope>
    <source>
        <strain evidence="3">HL 19</strain>
    </source>
</reference>
<gene>
    <name evidence="2" type="ORF">SAMN05661077_1877</name>
</gene>
<feature type="chain" id="PRO_5010433646" description="NADH:ubiquinone oxidoreductase intermediate-associated protein 30 domain-containing protein" evidence="1">
    <location>
        <begin position="23"/>
        <end position="192"/>
    </location>
</feature>
<evidence type="ECO:0000256" key="1">
    <source>
        <dbReference type="SAM" id="SignalP"/>
    </source>
</evidence>
<dbReference type="RefSeq" id="WP_054965420.1">
    <property type="nucleotide sequence ID" value="NZ_FMUN01000005.1"/>
</dbReference>
<accession>A0A0P9ERM3</accession>
<protein>
    <recommendedName>
        <fullName evidence="4">NADH:ubiquinone oxidoreductase intermediate-associated protein 30 domain-containing protein</fullName>
    </recommendedName>
</protein>
<keyword evidence="3" id="KW-1185">Reference proteome</keyword>
<evidence type="ECO:0008006" key="4">
    <source>
        <dbReference type="Google" id="ProtNLM"/>
    </source>
</evidence>
<keyword evidence="1" id="KW-0732">Signal</keyword>
<dbReference type="AlphaFoldDB" id="A0A0P9ERM3"/>
<dbReference type="Proteomes" id="UP000183104">
    <property type="component" value="Unassembled WGS sequence"/>
</dbReference>